<keyword evidence="2" id="KW-1185">Reference proteome</keyword>
<gene>
    <name evidence="1" type="primary">ISHa1152 tnpB fragment 2</name>
    <name evidence="1" type="ordered locus">Hac_0760</name>
</gene>
<protein>
    <submittedName>
        <fullName evidence="1">ISHa1152 transposase B 2</fullName>
    </submittedName>
</protein>
<dbReference type="STRING" id="382638.Hac_0760"/>
<proteinExistence type="predicted"/>
<sequence>MACCIIIALHKRYYRLFKKHLKLYDLQKHTTKLKKAHRYAF</sequence>
<reference evidence="1 2" key="1">
    <citation type="journal article" date="2006" name="PLoS Genet.">
        <title>Who ate whom? Adaptive Helicobacter genomic changes that accompanied a host jump from early humans to large felines.</title>
        <authorList>
            <person name="Eppinger M."/>
            <person name="Baar C."/>
            <person name="Linz B."/>
            <person name="Raddatz G."/>
            <person name="Lanz C."/>
            <person name="Keller H."/>
            <person name="Morelli G."/>
            <person name="Gressmann H."/>
            <person name="Achtman M."/>
            <person name="Schuster S.C."/>
        </authorList>
    </citation>
    <scope>NUCLEOTIDE SEQUENCE [LARGE SCALE GENOMIC DNA]</scope>
    <source>
        <strain evidence="1 2">Sheeba</strain>
    </source>
</reference>
<dbReference type="EMBL" id="AM260522">
    <property type="protein sequence ID" value="CAJ99555.1"/>
    <property type="molecule type" value="Genomic_DNA"/>
</dbReference>
<evidence type="ECO:0000313" key="2">
    <source>
        <dbReference type="Proteomes" id="UP000000775"/>
    </source>
</evidence>
<evidence type="ECO:0000313" key="1">
    <source>
        <dbReference type="EMBL" id="CAJ99555.1"/>
    </source>
</evidence>
<dbReference type="HOGENOM" id="CLU_3382207_0_0_7"/>
<name>Q17XS1_HELAH</name>
<dbReference type="Proteomes" id="UP000000775">
    <property type="component" value="Chromosome"/>
</dbReference>
<organism evidence="1 2">
    <name type="scientific">Helicobacter acinonychis (strain Sheeba)</name>
    <dbReference type="NCBI Taxonomy" id="382638"/>
    <lineage>
        <taxon>Bacteria</taxon>
        <taxon>Pseudomonadati</taxon>
        <taxon>Campylobacterota</taxon>
        <taxon>Epsilonproteobacteria</taxon>
        <taxon>Campylobacterales</taxon>
        <taxon>Helicobacteraceae</taxon>
        <taxon>Helicobacter</taxon>
    </lineage>
</organism>
<accession>Q17XS1</accession>
<dbReference type="AlphaFoldDB" id="Q17XS1"/>
<dbReference type="KEGG" id="hac:Hac_0760"/>